<evidence type="ECO:0000313" key="9">
    <source>
        <dbReference type="Proteomes" id="UP000581135"/>
    </source>
</evidence>
<dbReference type="PANTHER" id="PTHR33452:SF1">
    <property type="entry name" value="INNER MEMBRANE PROTEIN YPHA-RELATED"/>
    <property type="match status" value="1"/>
</dbReference>
<dbReference type="EMBL" id="JACHXA010000001">
    <property type="protein sequence ID" value="MBB3063943.1"/>
    <property type="molecule type" value="Genomic_DNA"/>
</dbReference>
<dbReference type="PANTHER" id="PTHR33452">
    <property type="entry name" value="OXIDOREDUCTASE CATD-RELATED"/>
    <property type="match status" value="1"/>
</dbReference>
<organism evidence="8 9">
    <name type="scientific">Limibacillus halophilus</name>
    <dbReference type="NCBI Taxonomy" id="1579333"/>
    <lineage>
        <taxon>Bacteria</taxon>
        <taxon>Pseudomonadati</taxon>
        <taxon>Pseudomonadota</taxon>
        <taxon>Alphaproteobacteria</taxon>
        <taxon>Rhodospirillales</taxon>
        <taxon>Rhodovibrionaceae</taxon>
        <taxon>Limibacillus</taxon>
    </lineage>
</organism>
<name>A0A839SSQ3_9PROT</name>
<evidence type="ECO:0000256" key="3">
    <source>
        <dbReference type="ARBA" id="ARBA00022475"/>
    </source>
</evidence>
<protein>
    <submittedName>
        <fullName evidence="8">Putative oxidoreductase</fullName>
    </submittedName>
</protein>
<reference evidence="8 9" key="1">
    <citation type="submission" date="2020-08" db="EMBL/GenBank/DDBJ databases">
        <title>Genomic Encyclopedia of Type Strains, Phase III (KMG-III): the genomes of soil and plant-associated and newly described type strains.</title>
        <authorList>
            <person name="Whitman W."/>
        </authorList>
    </citation>
    <scope>NUCLEOTIDE SEQUENCE [LARGE SCALE GENOMIC DNA]</scope>
    <source>
        <strain evidence="8 9">CECT 8803</strain>
    </source>
</reference>
<dbReference type="RefSeq" id="WP_183414751.1">
    <property type="nucleotide sequence ID" value="NZ_JACHXA010000001.1"/>
</dbReference>
<evidence type="ECO:0000256" key="7">
    <source>
        <dbReference type="SAM" id="Phobius"/>
    </source>
</evidence>
<dbReference type="Pfam" id="PF07681">
    <property type="entry name" value="DoxX"/>
    <property type="match status" value="1"/>
</dbReference>
<proteinExistence type="inferred from homology"/>
<dbReference type="InterPro" id="IPR051907">
    <property type="entry name" value="DoxX-like_oxidoreductase"/>
</dbReference>
<comment type="caution">
    <text evidence="8">The sequence shown here is derived from an EMBL/GenBank/DDBJ whole genome shotgun (WGS) entry which is preliminary data.</text>
</comment>
<dbReference type="Proteomes" id="UP000581135">
    <property type="component" value="Unassembled WGS sequence"/>
</dbReference>
<evidence type="ECO:0000256" key="5">
    <source>
        <dbReference type="ARBA" id="ARBA00022989"/>
    </source>
</evidence>
<feature type="transmembrane region" description="Helical" evidence="7">
    <location>
        <begin position="127"/>
        <end position="150"/>
    </location>
</feature>
<evidence type="ECO:0000313" key="8">
    <source>
        <dbReference type="EMBL" id="MBB3063943.1"/>
    </source>
</evidence>
<sequence>MNSQTLSLRSIADMAAPRALRRVVEAVERVPLSLVQVMGRVALASLFWKSAQSKLASWEITQQLFAYEYQVPLLSPELAAVLGTAAELGGAVLLFFGLMTRFGALALLGVTATIQLFVFPGNWGEHLLWASLLILLIARGGGVLSCDYLLTRLLTAGR</sequence>
<keyword evidence="3" id="KW-1003">Cell membrane</keyword>
<evidence type="ECO:0000256" key="1">
    <source>
        <dbReference type="ARBA" id="ARBA00004651"/>
    </source>
</evidence>
<keyword evidence="4 7" id="KW-0812">Transmembrane</keyword>
<feature type="transmembrane region" description="Helical" evidence="7">
    <location>
        <begin position="103"/>
        <end position="121"/>
    </location>
</feature>
<evidence type="ECO:0000256" key="4">
    <source>
        <dbReference type="ARBA" id="ARBA00022692"/>
    </source>
</evidence>
<comment type="similarity">
    <text evidence="2">Belongs to the DoxX family.</text>
</comment>
<dbReference type="InterPro" id="IPR032808">
    <property type="entry name" value="DoxX"/>
</dbReference>
<keyword evidence="9" id="KW-1185">Reference proteome</keyword>
<evidence type="ECO:0000256" key="6">
    <source>
        <dbReference type="ARBA" id="ARBA00023136"/>
    </source>
</evidence>
<accession>A0A839SSQ3</accession>
<evidence type="ECO:0000256" key="2">
    <source>
        <dbReference type="ARBA" id="ARBA00006679"/>
    </source>
</evidence>
<comment type="subcellular location">
    <subcellularLocation>
        <location evidence="1">Cell membrane</location>
        <topology evidence="1">Multi-pass membrane protein</topology>
    </subcellularLocation>
</comment>
<dbReference type="AlphaFoldDB" id="A0A839SSQ3"/>
<keyword evidence="5 7" id="KW-1133">Transmembrane helix</keyword>
<keyword evidence="6 7" id="KW-0472">Membrane</keyword>
<gene>
    <name evidence="8" type="ORF">FHR98_000208</name>
</gene>
<dbReference type="GO" id="GO:0005886">
    <property type="term" value="C:plasma membrane"/>
    <property type="evidence" value="ECO:0007669"/>
    <property type="project" value="UniProtKB-SubCell"/>
</dbReference>